<organism evidence="2 3">
    <name type="scientific">Chitinophaga eiseniae</name>
    <dbReference type="NCBI Taxonomy" id="634771"/>
    <lineage>
        <taxon>Bacteria</taxon>
        <taxon>Pseudomonadati</taxon>
        <taxon>Bacteroidota</taxon>
        <taxon>Chitinophagia</taxon>
        <taxon>Chitinophagales</taxon>
        <taxon>Chitinophagaceae</taxon>
        <taxon>Chitinophaga</taxon>
    </lineage>
</organism>
<keyword evidence="1" id="KW-0472">Membrane</keyword>
<evidence type="ECO:0000256" key="1">
    <source>
        <dbReference type="SAM" id="Phobius"/>
    </source>
</evidence>
<name>A0A1T4MLF5_9BACT</name>
<keyword evidence="3" id="KW-1185">Reference proteome</keyword>
<dbReference type="OrthoDB" id="9967182at2"/>
<sequence length="158" mass="18697">MRFLDFLSKNWSQITVVIAAIGYLLKVILDFNIRKKEIKFEYLYKEKAGSFQGFLICYQNFKTLLIQEAYKYKHNGTSFSEFEITMNNSKKELEEKLNFLIMYCSNKEKESLYSILNSCTFVLYEIKKTDTDGVEQALEETNKKNKVIIEKLVKNFNL</sequence>
<dbReference type="STRING" id="634771.SAMN04488128_1011150"/>
<gene>
    <name evidence="2" type="ORF">SAMN04488128_1011150</name>
</gene>
<evidence type="ECO:0000313" key="3">
    <source>
        <dbReference type="Proteomes" id="UP000190367"/>
    </source>
</evidence>
<accession>A0A1T4MLF5</accession>
<keyword evidence="1" id="KW-0812">Transmembrane</keyword>
<dbReference type="EMBL" id="FUWZ01000001">
    <property type="protein sequence ID" value="SJZ67604.1"/>
    <property type="molecule type" value="Genomic_DNA"/>
</dbReference>
<protein>
    <submittedName>
        <fullName evidence="2">Uncharacterized protein</fullName>
    </submittedName>
</protein>
<proteinExistence type="predicted"/>
<feature type="transmembrane region" description="Helical" evidence="1">
    <location>
        <begin position="12"/>
        <end position="29"/>
    </location>
</feature>
<dbReference type="RefSeq" id="WP_078667768.1">
    <property type="nucleotide sequence ID" value="NZ_FUWZ01000001.1"/>
</dbReference>
<dbReference type="Proteomes" id="UP000190367">
    <property type="component" value="Unassembled WGS sequence"/>
</dbReference>
<reference evidence="3" key="1">
    <citation type="submission" date="2017-02" db="EMBL/GenBank/DDBJ databases">
        <authorList>
            <person name="Varghese N."/>
            <person name="Submissions S."/>
        </authorList>
    </citation>
    <scope>NUCLEOTIDE SEQUENCE [LARGE SCALE GENOMIC DNA]</scope>
    <source>
        <strain evidence="3">DSM 22224</strain>
    </source>
</reference>
<keyword evidence="1" id="KW-1133">Transmembrane helix</keyword>
<dbReference type="AlphaFoldDB" id="A0A1T4MLF5"/>
<evidence type="ECO:0000313" key="2">
    <source>
        <dbReference type="EMBL" id="SJZ67604.1"/>
    </source>
</evidence>